<dbReference type="AlphaFoldDB" id="A0A2Z4U782"/>
<dbReference type="PANTHER" id="PTHR43301:SF3">
    <property type="entry name" value="ARABINAN ENDO-1,5-ALPHA-L-ARABINOSIDASE A-RELATED"/>
    <property type="match status" value="1"/>
</dbReference>
<keyword evidence="2" id="KW-1185">Reference proteome</keyword>
<dbReference type="SUPFAM" id="SSF75005">
    <property type="entry name" value="Arabinanase/levansucrase/invertase"/>
    <property type="match status" value="1"/>
</dbReference>
<evidence type="ECO:0000313" key="1">
    <source>
        <dbReference type="EMBL" id="AWY96881.1"/>
    </source>
</evidence>
<dbReference type="GO" id="GO:0016787">
    <property type="term" value="F:hydrolase activity"/>
    <property type="evidence" value="ECO:0007669"/>
    <property type="project" value="UniProtKB-KW"/>
</dbReference>
<dbReference type="CDD" id="cd08984">
    <property type="entry name" value="GH43-like"/>
    <property type="match status" value="1"/>
</dbReference>
<dbReference type="Proteomes" id="UP000250003">
    <property type="component" value="Chromosome"/>
</dbReference>
<accession>A0A2Z4U782</accession>
<dbReference type="KEGG" id="blau:DQQ01_00395"/>
<reference evidence="2" key="1">
    <citation type="submission" date="2018-06" db="EMBL/GenBank/DDBJ databases">
        <title>Description of Blautia argi sp. nov., a new anaerobic isolated from dog feces.</title>
        <authorList>
            <person name="Chang Y.-H."/>
            <person name="Paek J."/>
            <person name="Shin Y."/>
        </authorList>
    </citation>
    <scope>NUCLEOTIDE SEQUENCE [LARGE SCALE GENOMIC DNA]</scope>
    <source>
        <strain evidence="2">KCTC 15426</strain>
    </source>
</reference>
<dbReference type="InterPro" id="IPR023296">
    <property type="entry name" value="Glyco_hydro_beta-prop_sf"/>
</dbReference>
<organism evidence="1 2">
    <name type="scientific">Blautia argi</name>
    <dbReference type="NCBI Taxonomy" id="1912897"/>
    <lineage>
        <taxon>Bacteria</taxon>
        <taxon>Bacillati</taxon>
        <taxon>Bacillota</taxon>
        <taxon>Clostridia</taxon>
        <taxon>Lachnospirales</taxon>
        <taxon>Lachnospiraceae</taxon>
        <taxon>Blautia</taxon>
    </lineage>
</organism>
<dbReference type="RefSeq" id="WP_111917753.1">
    <property type="nucleotide sequence ID" value="NZ_CP030280.1"/>
</dbReference>
<keyword evidence="1" id="KW-0378">Hydrolase</keyword>
<name>A0A2Z4U782_9FIRM</name>
<dbReference type="OrthoDB" id="9759709at2"/>
<gene>
    <name evidence="1" type="ORF">DQQ01_00395</name>
</gene>
<dbReference type="Gene3D" id="2.115.10.20">
    <property type="entry name" value="Glycosyl hydrolase domain, family 43"/>
    <property type="match status" value="1"/>
</dbReference>
<sequence length="310" mass="36378">MKLIPEAPLFRDPIYDGAADPSIIWNSMEKTWWIFYTNRRAFSPKSGIEYVHGTDIGIASSDDGGKTWVYRGTANGLNYEKGRNTYWAPEVIEHEGTYHMYVSYVQGIPSSWEYPRAILHYTSLNLWDWKFESKLSLSSERVIDACVFRLKDGQWKMWYKDELHGSFSYTAYSRDLYNWTVGEAEITDCPHEGPNVFWFHEKYWLITDTWEGMGVYVSEDAHNWKRCKDILAEPGNRRDDGTIGNHGDVLVINDKAYIFYFTHPEVSAEQRKNPDFCWEYRHKRSSIQVAELVFENGELICDRNHVELEL</sequence>
<dbReference type="EMBL" id="CP030280">
    <property type="protein sequence ID" value="AWY96881.1"/>
    <property type="molecule type" value="Genomic_DNA"/>
</dbReference>
<dbReference type="InterPro" id="IPR050727">
    <property type="entry name" value="GH43_arabinanases"/>
</dbReference>
<dbReference type="PANTHER" id="PTHR43301">
    <property type="entry name" value="ARABINAN ENDO-1,5-ALPHA-L-ARABINOSIDASE"/>
    <property type="match status" value="1"/>
</dbReference>
<evidence type="ECO:0000313" key="2">
    <source>
        <dbReference type="Proteomes" id="UP000250003"/>
    </source>
</evidence>
<protein>
    <submittedName>
        <fullName evidence="1">Glycosyl hydrolase</fullName>
    </submittedName>
</protein>
<proteinExistence type="predicted"/>